<reference evidence="3 4" key="1">
    <citation type="submission" date="2020-08" db="EMBL/GenBank/DDBJ databases">
        <title>Sequencing the genomes of 1000 actinobacteria strains.</title>
        <authorList>
            <person name="Klenk H.-P."/>
        </authorList>
    </citation>
    <scope>NUCLEOTIDE SEQUENCE [LARGE SCALE GENOMIC DNA]</scope>
    <source>
        <strain evidence="3 4">DSM 44786</strain>
    </source>
</reference>
<gene>
    <name evidence="3" type="ORF">F4556_003859</name>
</gene>
<feature type="signal peptide" evidence="2">
    <location>
        <begin position="1"/>
        <end position="22"/>
    </location>
</feature>
<dbReference type="EMBL" id="JACHJR010000001">
    <property type="protein sequence ID" value="MBB4948324.1"/>
    <property type="molecule type" value="Genomic_DNA"/>
</dbReference>
<dbReference type="AlphaFoldDB" id="A0A7W7SD64"/>
<feature type="chain" id="PRO_5038691231" evidence="2">
    <location>
        <begin position="23"/>
        <end position="83"/>
    </location>
</feature>
<protein>
    <submittedName>
        <fullName evidence="3">Uncharacterized protein</fullName>
    </submittedName>
</protein>
<dbReference type="Proteomes" id="UP000573327">
    <property type="component" value="Unassembled WGS sequence"/>
</dbReference>
<organism evidence="3 4">
    <name type="scientific">Kitasatospora gansuensis</name>
    <dbReference type="NCBI Taxonomy" id="258050"/>
    <lineage>
        <taxon>Bacteria</taxon>
        <taxon>Bacillati</taxon>
        <taxon>Actinomycetota</taxon>
        <taxon>Actinomycetes</taxon>
        <taxon>Kitasatosporales</taxon>
        <taxon>Streptomycetaceae</taxon>
        <taxon>Kitasatospora</taxon>
    </lineage>
</organism>
<dbReference type="RefSeq" id="WP_184917727.1">
    <property type="nucleotide sequence ID" value="NZ_JACHJR010000001.1"/>
</dbReference>
<sequence length="83" mass="8122">MTQKVRFITIVALGFSVLTGTAATVQLASPAPASVVLTADGAPGDLAATNSVTTGLPTPPPAPAATAVPSPLPTGPQDTWGWG</sequence>
<proteinExistence type="predicted"/>
<evidence type="ECO:0000313" key="4">
    <source>
        <dbReference type="Proteomes" id="UP000573327"/>
    </source>
</evidence>
<comment type="caution">
    <text evidence="3">The sequence shown here is derived from an EMBL/GenBank/DDBJ whole genome shotgun (WGS) entry which is preliminary data.</text>
</comment>
<evidence type="ECO:0000256" key="2">
    <source>
        <dbReference type="SAM" id="SignalP"/>
    </source>
</evidence>
<accession>A0A7W7SD64</accession>
<evidence type="ECO:0000256" key="1">
    <source>
        <dbReference type="SAM" id="MobiDB-lite"/>
    </source>
</evidence>
<name>A0A7W7SD64_9ACTN</name>
<keyword evidence="4" id="KW-1185">Reference proteome</keyword>
<feature type="region of interest" description="Disordered" evidence="1">
    <location>
        <begin position="48"/>
        <end position="83"/>
    </location>
</feature>
<evidence type="ECO:0000313" key="3">
    <source>
        <dbReference type="EMBL" id="MBB4948324.1"/>
    </source>
</evidence>
<keyword evidence="2" id="KW-0732">Signal</keyword>